<comment type="caution">
    <text evidence="4">The sequence shown here is derived from an EMBL/GenBank/DDBJ whole genome shotgun (WGS) entry which is preliminary data.</text>
</comment>
<dbReference type="SUPFAM" id="SSF57889">
    <property type="entry name" value="Cysteine-rich domain"/>
    <property type="match status" value="3"/>
</dbReference>
<sequence length="417" mass="46617">MIIVVRGHASSSTGRSKIASQLSNHTNFPLFHQDDVAKALEASFPSTSIQPPPSPAPQNDLTLLSFKILHQMASSQLRLNHGVIINSAISDHTHLDQLNQLAKSQGVDLILIQCRPPDEIDDYDVGVGGRKLTVDTTEPFRVEEFVSQHLPGLAVAPQPKAEKPHVPKGKPVKTPSLKHHKRVTESIHRHLHALVLSNKPKNEDRNCKRCRQSIPGLCYHCLDCDEYIFHKSCAEDPGNLELVSDYLKAKDPKGYGFPEKQRHKCSICEEENKGFSRDCHDCLFETNMKLKEGSLPIVVNHESHSHPLNLIIMPISINYEYGCYGCGEFGKSISYRCYDCNTNLHVGCASLPRSASSEHDKHTLRLVYDVAAVDHNYLEKCYCQVCKKEVNPEQWFYSCSICDTVTHIVCASATATV</sequence>
<feature type="domain" description="DC1" evidence="3">
    <location>
        <begin position="358"/>
        <end position="411"/>
    </location>
</feature>
<feature type="compositionally biased region" description="Basic residues" evidence="2">
    <location>
        <begin position="166"/>
        <end position="178"/>
    </location>
</feature>
<feature type="region of interest" description="Disordered" evidence="2">
    <location>
        <begin position="158"/>
        <end position="178"/>
    </location>
</feature>
<feature type="domain" description="DC1" evidence="3">
    <location>
        <begin position="303"/>
        <end position="349"/>
    </location>
</feature>
<name>A0ABR2TX23_9ROSI</name>
<proteinExistence type="predicted"/>
<dbReference type="InterPro" id="IPR053192">
    <property type="entry name" value="Vacuole_Formation_Reg"/>
</dbReference>
<dbReference type="InterPro" id="IPR004146">
    <property type="entry name" value="DC1"/>
</dbReference>
<keyword evidence="1" id="KW-0677">Repeat</keyword>
<gene>
    <name evidence="4" type="ORF">V6N11_016988</name>
</gene>
<organism evidence="4 5">
    <name type="scientific">Hibiscus sabdariffa</name>
    <name type="common">roselle</name>
    <dbReference type="NCBI Taxonomy" id="183260"/>
    <lineage>
        <taxon>Eukaryota</taxon>
        <taxon>Viridiplantae</taxon>
        <taxon>Streptophyta</taxon>
        <taxon>Embryophyta</taxon>
        <taxon>Tracheophyta</taxon>
        <taxon>Spermatophyta</taxon>
        <taxon>Magnoliopsida</taxon>
        <taxon>eudicotyledons</taxon>
        <taxon>Gunneridae</taxon>
        <taxon>Pentapetalae</taxon>
        <taxon>rosids</taxon>
        <taxon>malvids</taxon>
        <taxon>Malvales</taxon>
        <taxon>Malvaceae</taxon>
        <taxon>Malvoideae</taxon>
        <taxon>Hibiscus</taxon>
    </lineage>
</organism>
<reference evidence="4 5" key="1">
    <citation type="journal article" date="2024" name="G3 (Bethesda)">
        <title>Genome assembly of Hibiscus sabdariffa L. provides insights into metabolisms of medicinal natural products.</title>
        <authorList>
            <person name="Kim T."/>
        </authorList>
    </citation>
    <scope>NUCLEOTIDE SEQUENCE [LARGE SCALE GENOMIC DNA]</scope>
    <source>
        <strain evidence="4">TK-2024</strain>
        <tissue evidence="4">Old leaves</tissue>
    </source>
</reference>
<accession>A0ABR2TX23</accession>
<protein>
    <recommendedName>
        <fullName evidence="3">DC1 domain-containing protein</fullName>
    </recommendedName>
</protein>
<evidence type="ECO:0000256" key="2">
    <source>
        <dbReference type="SAM" id="MobiDB-lite"/>
    </source>
</evidence>
<dbReference type="Pfam" id="PF03107">
    <property type="entry name" value="C1_2"/>
    <property type="match status" value="3"/>
</dbReference>
<evidence type="ECO:0000256" key="1">
    <source>
        <dbReference type="ARBA" id="ARBA00022737"/>
    </source>
</evidence>
<dbReference type="PANTHER" id="PTHR32410">
    <property type="entry name" value="CYSTEINE/HISTIDINE-RICH C1 DOMAIN FAMILY PROTEIN"/>
    <property type="match status" value="1"/>
</dbReference>
<evidence type="ECO:0000259" key="3">
    <source>
        <dbReference type="Pfam" id="PF03107"/>
    </source>
</evidence>
<dbReference type="EMBL" id="JBBPBN010000004">
    <property type="protein sequence ID" value="KAK9041900.1"/>
    <property type="molecule type" value="Genomic_DNA"/>
</dbReference>
<dbReference type="PANTHER" id="PTHR32410:SF163">
    <property type="entry name" value="DC1 DOMAIN-CONTAINING PROTEIN"/>
    <property type="match status" value="1"/>
</dbReference>
<evidence type="ECO:0000313" key="4">
    <source>
        <dbReference type="EMBL" id="KAK9041900.1"/>
    </source>
</evidence>
<keyword evidence="5" id="KW-1185">Reference proteome</keyword>
<feature type="domain" description="DC1" evidence="3">
    <location>
        <begin position="188"/>
        <end position="234"/>
    </location>
</feature>
<dbReference type="Proteomes" id="UP001396334">
    <property type="component" value="Unassembled WGS sequence"/>
</dbReference>
<dbReference type="Gene3D" id="3.40.50.300">
    <property type="entry name" value="P-loop containing nucleotide triphosphate hydrolases"/>
    <property type="match status" value="1"/>
</dbReference>
<dbReference type="InterPro" id="IPR027417">
    <property type="entry name" value="P-loop_NTPase"/>
</dbReference>
<dbReference type="InterPro" id="IPR046349">
    <property type="entry name" value="C1-like_sf"/>
</dbReference>
<evidence type="ECO:0000313" key="5">
    <source>
        <dbReference type="Proteomes" id="UP001396334"/>
    </source>
</evidence>